<gene>
    <name evidence="15" type="primary">LOC116298692</name>
</gene>
<evidence type="ECO:0000256" key="7">
    <source>
        <dbReference type="ARBA" id="ARBA00022833"/>
    </source>
</evidence>
<dbReference type="Gene3D" id="1.10.10.1940">
    <property type="match status" value="1"/>
</dbReference>
<accession>A0A6P8ICZ2</accession>
<dbReference type="FunCoup" id="A0A6P8ICZ2">
    <property type="interactions" value="273"/>
</dbReference>
<dbReference type="PRINTS" id="PR00138">
    <property type="entry name" value="MATRIXIN"/>
</dbReference>
<comment type="cofactor">
    <cofactor evidence="10">
        <name>Zn(2+)</name>
        <dbReference type="ChEBI" id="CHEBI:29105"/>
    </cofactor>
    <text evidence="10">Binds 2 Zn(2+) ions per subunit.</text>
</comment>
<dbReference type="GO" id="GO:0030574">
    <property type="term" value="P:collagen catabolic process"/>
    <property type="evidence" value="ECO:0007669"/>
    <property type="project" value="TreeGrafter"/>
</dbReference>
<dbReference type="SUPFAM" id="SSF55486">
    <property type="entry name" value="Metalloproteases ('zincins'), catalytic domain"/>
    <property type="match status" value="1"/>
</dbReference>
<feature type="domain" description="ShKT" evidence="13">
    <location>
        <begin position="375"/>
        <end position="407"/>
    </location>
</feature>
<feature type="binding site" evidence="10">
    <location>
        <position position="300"/>
    </location>
    <ligand>
        <name>Ca(2+)</name>
        <dbReference type="ChEBI" id="CHEBI:29108"/>
        <label>1</label>
    </ligand>
</feature>
<dbReference type="InterPro" id="IPR033739">
    <property type="entry name" value="M10A_MMP"/>
</dbReference>
<dbReference type="Proteomes" id="UP000515163">
    <property type="component" value="Unplaced"/>
</dbReference>
<evidence type="ECO:0000259" key="13">
    <source>
        <dbReference type="PROSITE" id="PS51670"/>
    </source>
</evidence>
<evidence type="ECO:0000256" key="2">
    <source>
        <dbReference type="ARBA" id="ARBA00022656"/>
    </source>
</evidence>
<evidence type="ECO:0000256" key="6">
    <source>
        <dbReference type="ARBA" id="ARBA00022801"/>
    </source>
</evidence>
<feature type="binding site" evidence="10">
    <location>
        <position position="336"/>
    </location>
    <ligand>
        <name>Zn(2+)</name>
        <dbReference type="ChEBI" id="CHEBI:29105"/>
        <label>2</label>
        <note>catalytic</note>
    </ligand>
</feature>
<protein>
    <submittedName>
        <fullName evidence="15">Metalloendoproteinase 1-like</fullName>
    </submittedName>
</protein>
<dbReference type="OrthoDB" id="406838at2759"/>
<dbReference type="CDD" id="cd04278">
    <property type="entry name" value="ZnMc_MMP"/>
    <property type="match status" value="1"/>
</dbReference>
<keyword evidence="5 12" id="KW-0732">Signal</keyword>
<feature type="binding site" evidence="10">
    <location>
        <position position="318"/>
    </location>
    <ligand>
        <name>Zn(2+)</name>
        <dbReference type="ChEBI" id="CHEBI:29105"/>
        <label>2</label>
        <note>catalytic</note>
    </ligand>
</feature>
<dbReference type="RefSeq" id="XP_031563080.1">
    <property type="nucleotide sequence ID" value="XM_031707220.1"/>
</dbReference>
<dbReference type="InterPro" id="IPR006026">
    <property type="entry name" value="Peptidase_Metallo"/>
</dbReference>
<evidence type="ECO:0000313" key="15">
    <source>
        <dbReference type="RefSeq" id="XP_031563080.1"/>
    </source>
</evidence>
<feature type="signal peptide" evidence="12">
    <location>
        <begin position="1"/>
        <end position="24"/>
    </location>
</feature>
<evidence type="ECO:0000256" key="12">
    <source>
        <dbReference type="SAM" id="SignalP"/>
    </source>
</evidence>
<feature type="active site" evidence="9">
    <location>
        <position position="319"/>
    </location>
</feature>
<dbReference type="GeneID" id="116298692"/>
<dbReference type="GO" id="GO:0090729">
    <property type="term" value="F:toxin activity"/>
    <property type="evidence" value="ECO:0007669"/>
    <property type="project" value="UniProtKB-KW"/>
</dbReference>
<feature type="binding site" evidence="10">
    <location>
        <position position="297"/>
    </location>
    <ligand>
        <name>Ca(2+)</name>
        <dbReference type="ChEBI" id="CHEBI:29108"/>
        <label>3</label>
    </ligand>
</feature>
<feature type="binding site" evidence="10">
    <location>
        <position position="285"/>
    </location>
    <ligand>
        <name>Zn(2+)</name>
        <dbReference type="ChEBI" id="CHEBI:29105"/>
        <label>1</label>
    </ligand>
</feature>
<evidence type="ECO:0000256" key="4">
    <source>
        <dbReference type="ARBA" id="ARBA00022723"/>
    </source>
</evidence>
<evidence type="ECO:0000256" key="1">
    <source>
        <dbReference type="ARBA" id="ARBA00010370"/>
    </source>
</evidence>
<dbReference type="GO" id="GO:0004222">
    <property type="term" value="F:metalloendopeptidase activity"/>
    <property type="evidence" value="ECO:0007669"/>
    <property type="project" value="InterPro"/>
</dbReference>
<comment type="cofactor">
    <cofactor evidence="10">
        <name>Ca(2+)</name>
        <dbReference type="ChEBI" id="CHEBI:29108"/>
    </cofactor>
    <text evidence="10">Can bind about 5 Ca(2+) ions per subunit.</text>
</comment>
<feature type="disulfide bond" evidence="11">
    <location>
        <begin position="382"/>
        <end position="400"/>
    </location>
</feature>
<comment type="caution">
    <text evidence="11">Lacks conserved residue(s) required for the propagation of feature annotation.</text>
</comment>
<dbReference type="GO" id="GO:0006508">
    <property type="term" value="P:proteolysis"/>
    <property type="evidence" value="ECO:0007669"/>
    <property type="project" value="UniProtKB-KW"/>
</dbReference>
<evidence type="ECO:0000256" key="11">
    <source>
        <dbReference type="PROSITE-ProRule" id="PRU01005"/>
    </source>
</evidence>
<name>A0A6P8ICZ2_ACTTE</name>
<feature type="binding site" evidence="10">
    <location>
        <position position="269"/>
    </location>
    <ligand>
        <name>Zn(2+)</name>
        <dbReference type="ChEBI" id="CHEBI:29105"/>
        <label>1</label>
    </ligand>
</feature>
<feature type="binding site" evidence="10">
    <location>
        <position position="298"/>
    </location>
    <ligand>
        <name>Ca(2+)</name>
        <dbReference type="ChEBI" id="CHEBI:29108"/>
        <label>1</label>
    </ligand>
</feature>
<dbReference type="SMART" id="SM00235">
    <property type="entry name" value="ZnMc"/>
    <property type="match status" value="1"/>
</dbReference>
<dbReference type="InterPro" id="IPR024079">
    <property type="entry name" value="MetalloPept_cat_dom_sf"/>
</dbReference>
<feature type="binding site" description="in inhibited form" evidence="10">
    <location>
        <position position="183"/>
    </location>
    <ligand>
        <name>Zn(2+)</name>
        <dbReference type="ChEBI" id="CHEBI:29105"/>
        <label>2</label>
        <note>catalytic</note>
    </ligand>
</feature>
<keyword evidence="11" id="KW-1015">Disulfide bond</keyword>
<evidence type="ECO:0000256" key="9">
    <source>
        <dbReference type="PIRSR" id="PIRSR621190-1"/>
    </source>
</evidence>
<dbReference type="GO" id="GO:0030198">
    <property type="term" value="P:extracellular matrix organization"/>
    <property type="evidence" value="ECO:0007669"/>
    <property type="project" value="TreeGrafter"/>
</dbReference>
<feature type="binding site" evidence="10">
    <location>
        <position position="278"/>
    </location>
    <ligand>
        <name>Ca(2+)</name>
        <dbReference type="ChEBI" id="CHEBI:29108"/>
        <label>3</label>
    </ligand>
</feature>
<keyword evidence="14" id="KW-1185">Reference proteome</keyword>
<feature type="binding site" evidence="10">
    <location>
        <position position="328"/>
    </location>
    <ligand>
        <name>Zn(2+)</name>
        <dbReference type="ChEBI" id="CHEBI:29105"/>
        <label>2</label>
        <note>catalytic</note>
    </ligand>
</feature>
<dbReference type="Gene3D" id="3.40.390.10">
    <property type="entry name" value="Collagenase (Catalytic Domain)"/>
    <property type="match status" value="1"/>
</dbReference>
<feature type="binding site" evidence="10">
    <location>
        <position position="277"/>
    </location>
    <ligand>
        <name>Ca(2+)</name>
        <dbReference type="ChEBI" id="CHEBI:29108"/>
        <label>3</label>
    </ligand>
</feature>
<evidence type="ECO:0000256" key="3">
    <source>
        <dbReference type="ARBA" id="ARBA00022670"/>
    </source>
</evidence>
<dbReference type="Pfam" id="PF01549">
    <property type="entry name" value="ShK"/>
    <property type="match status" value="1"/>
</dbReference>
<evidence type="ECO:0000313" key="14">
    <source>
        <dbReference type="Proteomes" id="UP000515163"/>
    </source>
</evidence>
<dbReference type="PANTHER" id="PTHR10201">
    <property type="entry name" value="MATRIX METALLOPROTEINASE"/>
    <property type="match status" value="1"/>
</dbReference>
<feature type="binding site" evidence="10">
    <location>
        <position position="224"/>
    </location>
    <ligand>
        <name>Ca(2+)</name>
        <dbReference type="ChEBI" id="CHEBI:29108"/>
        <label>1</label>
    </ligand>
</feature>
<evidence type="ECO:0000256" key="5">
    <source>
        <dbReference type="ARBA" id="ARBA00022729"/>
    </source>
</evidence>
<dbReference type="Pfam" id="PF00413">
    <property type="entry name" value="Peptidase_M10"/>
    <property type="match status" value="1"/>
</dbReference>
<keyword evidence="3" id="KW-0645">Protease</keyword>
<feature type="binding site" evidence="10">
    <location>
        <position position="300"/>
    </location>
    <ligand>
        <name>Ca(2+)</name>
        <dbReference type="ChEBI" id="CHEBI:29108"/>
        <label>3</label>
    </ligand>
</feature>
<keyword evidence="6" id="KW-0378">Hydrolase</keyword>
<dbReference type="GO" id="GO:0008270">
    <property type="term" value="F:zinc ion binding"/>
    <property type="evidence" value="ECO:0007669"/>
    <property type="project" value="InterPro"/>
</dbReference>
<dbReference type="InterPro" id="IPR036365">
    <property type="entry name" value="PGBD-like_sf"/>
</dbReference>
<dbReference type="PROSITE" id="PS51670">
    <property type="entry name" value="SHKT"/>
    <property type="match status" value="1"/>
</dbReference>
<comment type="similarity">
    <text evidence="1">Belongs to the peptidase M10A family.</text>
</comment>
<keyword evidence="7 10" id="KW-0862">Zinc</keyword>
<dbReference type="GO" id="GO:0031012">
    <property type="term" value="C:extracellular matrix"/>
    <property type="evidence" value="ECO:0007669"/>
    <property type="project" value="InterPro"/>
</dbReference>
<evidence type="ECO:0000256" key="10">
    <source>
        <dbReference type="PIRSR" id="PIRSR621190-2"/>
    </source>
</evidence>
<dbReference type="InterPro" id="IPR021190">
    <property type="entry name" value="Pept_M10A"/>
</dbReference>
<dbReference type="InterPro" id="IPR003582">
    <property type="entry name" value="ShKT_dom"/>
</dbReference>
<keyword evidence="10" id="KW-0106">Calcium</keyword>
<proteinExistence type="inferred from homology"/>
<reference evidence="15" key="1">
    <citation type="submission" date="2025-08" db="UniProtKB">
        <authorList>
            <consortium name="RefSeq"/>
        </authorList>
    </citation>
    <scope>IDENTIFICATION</scope>
    <source>
        <tissue evidence="15">Tentacle</tissue>
    </source>
</reference>
<dbReference type="PANTHER" id="PTHR10201:SF291">
    <property type="entry name" value="MATRIX METALLOPROTEINASE 1, ISOFORM C-RELATED"/>
    <property type="match status" value="1"/>
</dbReference>
<keyword evidence="4 10" id="KW-0479">Metal-binding</keyword>
<dbReference type="AlphaFoldDB" id="A0A6P8ICZ2"/>
<dbReference type="SUPFAM" id="SSF47090">
    <property type="entry name" value="PGBD-like"/>
    <property type="match status" value="1"/>
</dbReference>
<keyword evidence="8" id="KW-0482">Metalloprotease</keyword>
<dbReference type="Pfam" id="PF01471">
    <property type="entry name" value="PG_binding_1"/>
    <property type="match status" value="1"/>
</dbReference>
<dbReference type="InParanoid" id="A0A6P8ICZ2"/>
<evidence type="ECO:0000256" key="8">
    <source>
        <dbReference type="ARBA" id="ARBA00023049"/>
    </source>
</evidence>
<organism evidence="14 15">
    <name type="scientific">Actinia tenebrosa</name>
    <name type="common">Australian red waratah sea anemone</name>
    <dbReference type="NCBI Taxonomy" id="6105"/>
    <lineage>
        <taxon>Eukaryota</taxon>
        <taxon>Metazoa</taxon>
        <taxon>Cnidaria</taxon>
        <taxon>Anthozoa</taxon>
        <taxon>Hexacorallia</taxon>
        <taxon>Actiniaria</taxon>
        <taxon>Actiniidae</taxon>
        <taxon>Actinia</taxon>
    </lineage>
</organism>
<feature type="chain" id="PRO_5028189637" evidence="12">
    <location>
        <begin position="25"/>
        <end position="407"/>
    </location>
</feature>
<feature type="binding site" evidence="10">
    <location>
        <position position="322"/>
    </location>
    <ligand>
        <name>Zn(2+)</name>
        <dbReference type="ChEBI" id="CHEBI:29105"/>
        <label>2</label>
        <note>catalytic</note>
    </ligand>
</feature>
<dbReference type="KEGG" id="aten:116298692"/>
<dbReference type="InterPro" id="IPR001818">
    <property type="entry name" value="Pept_M10_metallopeptidase"/>
</dbReference>
<sequence length="407" mass="45421">MGETIKFILFCLSWFPLFFISVSSKPNINEYPIDSETFDSQEIEFGLKRENLQSLQQPRSISKVNRKPTIDGTVLAFGTTPYSIATLERISRSSIRKPRNGRTKQFYPLRTRTTGGKKQAPDDSFFKRINAVNFLKNYNYISHHTTGNHDFKTAVETFQRFMHLPVTGHLDNATMNEMKRKRCGVPDVEIDDPSPGERQKRFAISKKKWNTTSLLYGFERYTNDMSVATQKAIIAKAFKFWADAGGMVFTLTNDLSNANIKIMFGTKRHGTCNTPFDGSGNILGHAFFPTDGRLHFDDDEFFTDGVNSGTNLLSVAVHEIGHTLGLAHSSDKNSIMFPSSPGYIPNLALGKEDVNAIKYLYAGGTSSPGLGVSVCKDILPSCASNAGYCKQYPDYMNASCPKTCNFC</sequence>
<keyword evidence="2" id="KW-0800">Toxin</keyword>
<feature type="binding site" evidence="10">
    <location>
        <position position="295"/>
    </location>
    <ligand>
        <name>Zn(2+)</name>
        <dbReference type="ChEBI" id="CHEBI:29105"/>
        <label>1</label>
    </ligand>
</feature>
<dbReference type="InterPro" id="IPR002477">
    <property type="entry name" value="Peptidoglycan-bd-like"/>
</dbReference>